<evidence type="ECO:0000313" key="2">
    <source>
        <dbReference type="EMBL" id="KAE8124295.1"/>
    </source>
</evidence>
<feature type="compositionally biased region" description="Pro residues" evidence="1">
    <location>
        <begin position="130"/>
        <end position="139"/>
    </location>
</feature>
<evidence type="ECO:0000256" key="1">
    <source>
        <dbReference type="SAM" id="MobiDB-lite"/>
    </source>
</evidence>
<protein>
    <submittedName>
        <fullName evidence="2">Uncharacterized protein</fullName>
    </submittedName>
</protein>
<gene>
    <name evidence="2" type="ORF">FH972_019194</name>
</gene>
<dbReference type="Proteomes" id="UP000327013">
    <property type="component" value="Chromosome 8"/>
</dbReference>
<organism evidence="2 3">
    <name type="scientific">Carpinus fangiana</name>
    <dbReference type="NCBI Taxonomy" id="176857"/>
    <lineage>
        <taxon>Eukaryota</taxon>
        <taxon>Viridiplantae</taxon>
        <taxon>Streptophyta</taxon>
        <taxon>Embryophyta</taxon>
        <taxon>Tracheophyta</taxon>
        <taxon>Spermatophyta</taxon>
        <taxon>Magnoliopsida</taxon>
        <taxon>eudicotyledons</taxon>
        <taxon>Gunneridae</taxon>
        <taxon>Pentapetalae</taxon>
        <taxon>rosids</taxon>
        <taxon>fabids</taxon>
        <taxon>Fagales</taxon>
        <taxon>Betulaceae</taxon>
        <taxon>Carpinus</taxon>
    </lineage>
</organism>
<feature type="region of interest" description="Disordered" evidence="1">
    <location>
        <begin position="76"/>
        <end position="139"/>
    </location>
</feature>
<proteinExistence type="predicted"/>
<name>A0A5N6RPP3_9ROSI</name>
<evidence type="ECO:0000313" key="3">
    <source>
        <dbReference type="Proteomes" id="UP000327013"/>
    </source>
</evidence>
<dbReference type="AlphaFoldDB" id="A0A5N6RPP3"/>
<dbReference type="EMBL" id="CM017328">
    <property type="protein sequence ID" value="KAE8124295.1"/>
    <property type="molecule type" value="Genomic_DNA"/>
</dbReference>
<sequence length="139" mass="14853">MVVTRDRPILVSITSPWSPIAPWGSRRRHTWKFITKVIELYKSCSQLPMMSGFPAKSMAAVVVAVFLLVAAIPTTSADGGGRKNLWDGSTKTIPREESSYKGLNTSLKAGGSSPPPAPIKNKAPAMTGTAPPPPPNIQE</sequence>
<accession>A0A5N6RPP3</accession>
<keyword evidence="3" id="KW-1185">Reference proteome</keyword>
<reference evidence="2 3" key="1">
    <citation type="submission" date="2019-06" db="EMBL/GenBank/DDBJ databases">
        <title>A chromosomal-level reference genome of Carpinus fangiana (Coryloideae, Betulaceae).</title>
        <authorList>
            <person name="Yang X."/>
            <person name="Wang Z."/>
            <person name="Zhang L."/>
            <person name="Hao G."/>
            <person name="Liu J."/>
            <person name="Yang Y."/>
        </authorList>
    </citation>
    <scope>NUCLEOTIDE SEQUENCE [LARGE SCALE GENOMIC DNA]</scope>
    <source>
        <strain evidence="2">Cfa_2016G</strain>
        <tissue evidence="2">Leaf</tissue>
    </source>
</reference>